<dbReference type="GO" id="GO:0030496">
    <property type="term" value="C:midbody"/>
    <property type="evidence" value="ECO:0007669"/>
    <property type="project" value="TreeGrafter"/>
</dbReference>
<keyword evidence="14" id="KW-0131">Cell cycle</keyword>
<gene>
    <name evidence="19" type="primary">LOC117212228</name>
</gene>
<dbReference type="AlphaFoldDB" id="A0A6P8MWG3"/>
<organism evidence="18 19">
    <name type="scientific">Bombus bifarius</name>
    <dbReference type="NCBI Taxonomy" id="103933"/>
    <lineage>
        <taxon>Eukaryota</taxon>
        <taxon>Metazoa</taxon>
        <taxon>Ecdysozoa</taxon>
        <taxon>Arthropoda</taxon>
        <taxon>Hexapoda</taxon>
        <taxon>Insecta</taxon>
        <taxon>Pterygota</taxon>
        <taxon>Neoptera</taxon>
        <taxon>Endopterygota</taxon>
        <taxon>Hymenoptera</taxon>
        <taxon>Apocrita</taxon>
        <taxon>Aculeata</taxon>
        <taxon>Apoidea</taxon>
        <taxon>Anthophila</taxon>
        <taxon>Apidae</taxon>
        <taxon>Bombus</taxon>
        <taxon>Pyrobombus</taxon>
    </lineage>
</organism>
<dbReference type="PANTHER" id="PTHR13041:SF3">
    <property type="entry name" value="PROTEIN JTB"/>
    <property type="match status" value="1"/>
</dbReference>
<proteinExistence type="inferred from homology"/>
<dbReference type="Pfam" id="PF05439">
    <property type="entry name" value="JTB"/>
    <property type="match status" value="1"/>
</dbReference>
<dbReference type="CTD" id="38235"/>
<dbReference type="GeneID" id="117212228"/>
<evidence type="ECO:0000256" key="10">
    <source>
        <dbReference type="ARBA" id="ARBA00022989"/>
    </source>
</evidence>
<evidence type="ECO:0000313" key="19">
    <source>
        <dbReference type="RefSeq" id="XP_033312723.1"/>
    </source>
</evidence>
<evidence type="ECO:0000256" key="13">
    <source>
        <dbReference type="ARBA" id="ARBA00023212"/>
    </source>
</evidence>
<dbReference type="FunFam" id="3.30.720.220:FF:000001">
    <property type="entry name" value="Jumping translocation breakpoint"/>
    <property type="match status" value="1"/>
</dbReference>
<dbReference type="Gene3D" id="3.30.720.220">
    <property type="match status" value="1"/>
</dbReference>
<dbReference type="GO" id="GO:0005739">
    <property type="term" value="C:mitochondrion"/>
    <property type="evidence" value="ECO:0007669"/>
    <property type="project" value="UniProtKB-SubCell"/>
</dbReference>
<keyword evidence="12 17" id="KW-0472">Membrane</keyword>
<evidence type="ECO:0000313" key="18">
    <source>
        <dbReference type="Proteomes" id="UP000515164"/>
    </source>
</evidence>
<keyword evidence="13" id="KW-0206">Cytoskeleton</keyword>
<evidence type="ECO:0000256" key="1">
    <source>
        <dbReference type="ARBA" id="ARBA00004173"/>
    </source>
</evidence>
<keyword evidence="7 17" id="KW-0812">Transmembrane</keyword>
<evidence type="ECO:0000256" key="16">
    <source>
        <dbReference type="ARBA" id="ARBA00068227"/>
    </source>
</evidence>
<evidence type="ECO:0000256" key="2">
    <source>
        <dbReference type="ARBA" id="ARBA00004186"/>
    </source>
</evidence>
<keyword evidence="11" id="KW-0496">Mitochondrion</keyword>
<accession>A0A6P8MWG3</accession>
<evidence type="ECO:0000256" key="11">
    <source>
        <dbReference type="ARBA" id="ARBA00023128"/>
    </source>
</evidence>
<evidence type="ECO:0000256" key="7">
    <source>
        <dbReference type="ARBA" id="ARBA00022692"/>
    </source>
</evidence>
<evidence type="ECO:0000256" key="14">
    <source>
        <dbReference type="ARBA" id="ARBA00023306"/>
    </source>
</evidence>
<evidence type="ECO:0000256" key="9">
    <source>
        <dbReference type="ARBA" id="ARBA00022776"/>
    </source>
</evidence>
<evidence type="ECO:0000256" key="15">
    <source>
        <dbReference type="ARBA" id="ARBA00060886"/>
    </source>
</evidence>
<dbReference type="RefSeq" id="XP_033312723.1">
    <property type="nucleotide sequence ID" value="XM_033456832.1"/>
</dbReference>
<dbReference type="InterPro" id="IPR008657">
    <property type="entry name" value="JTB"/>
</dbReference>
<evidence type="ECO:0000256" key="8">
    <source>
        <dbReference type="ARBA" id="ARBA00022729"/>
    </source>
</evidence>
<feature type="transmembrane region" description="Helical" evidence="17">
    <location>
        <begin position="60"/>
        <end position="81"/>
    </location>
</feature>
<keyword evidence="9" id="KW-0498">Mitosis</keyword>
<feature type="transmembrane region" description="Helical" evidence="17">
    <location>
        <begin position="159"/>
        <end position="179"/>
    </location>
</feature>
<keyword evidence="6" id="KW-0132">Cell division</keyword>
<dbReference type="GO" id="GO:0005813">
    <property type="term" value="C:centrosome"/>
    <property type="evidence" value="ECO:0007669"/>
    <property type="project" value="UniProtKB-SubCell"/>
</dbReference>
<evidence type="ECO:0000256" key="4">
    <source>
        <dbReference type="ARBA" id="ARBA00004479"/>
    </source>
</evidence>
<dbReference type="GO" id="GO:0000281">
    <property type="term" value="P:mitotic cytokinesis"/>
    <property type="evidence" value="ECO:0007669"/>
    <property type="project" value="TreeGrafter"/>
</dbReference>
<dbReference type="Proteomes" id="UP000515164">
    <property type="component" value="Unplaced"/>
</dbReference>
<reference evidence="19" key="1">
    <citation type="submission" date="2025-08" db="UniProtKB">
        <authorList>
            <consortium name="RefSeq"/>
        </authorList>
    </citation>
    <scope>IDENTIFICATION</scope>
    <source>
        <tissue evidence="19">Muscle</tissue>
    </source>
</reference>
<evidence type="ECO:0000256" key="5">
    <source>
        <dbReference type="ARBA" id="ARBA00022490"/>
    </source>
</evidence>
<comment type="similarity">
    <text evidence="15">Belongs to the JTB family.</text>
</comment>
<evidence type="ECO:0000256" key="17">
    <source>
        <dbReference type="SAM" id="Phobius"/>
    </source>
</evidence>
<keyword evidence="8" id="KW-0732">Signal</keyword>
<evidence type="ECO:0000256" key="6">
    <source>
        <dbReference type="ARBA" id="ARBA00022618"/>
    </source>
</evidence>
<evidence type="ECO:0000256" key="12">
    <source>
        <dbReference type="ARBA" id="ARBA00023136"/>
    </source>
</evidence>
<evidence type="ECO:0000256" key="3">
    <source>
        <dbReference type="ARBA" id="ARBA00004300"/>
    </source>
</evidence>
<comment type="subcellular location">
    <subcellularLocation>
        <location evidence="3">Cytoplasm</location>
        <location evidence="3">Cytoskeleton</location>
        <location evidence="3">Microtubule organizing center</location>
        <location evidence="3">Centrosome</location>
    </subcellularLocation>
    <subcellularLocation>
        <location evidence="2">Cytoplasm</location>
        <location evidence="2">Cytoskeleton</location>
        <location evidence="2">Spindle</location>
    </subcellularLocation>
    <subcellularLocation>
        <location evidence="4">Membrane</location>
        <topology evidence="4">Single-pass type I membrane protein</topology>
    </subcellularLocation>
    <subcellularLocation>
        <location evidence="1">Mitochondrion</location>
    </subcellularLocation>
</comment>
<dbReference type="GO" id="GO:0005819">
    <property type="term" value="C:spindle"/>
    <property type="evidence" value="ECO:0007669"/>
    <property type="project" value="UniProtKB-SubCell"/>
</dbReference>
<dbReference type="GO" id="GO:0016020">
    <property type="term" value="C:membrane"/>
    <property type="evidence" value="ECO:0007669"/>
    <property type="project" value="UniProtKB-SubCell"/>
</dbReference>
<keyword evidence="18" id="KW-1185">Reference proteome</keyword>
<protein>
    <recommendedName>
        <fullName evidence="16">Protein JTB</fullName>
    </recommendedName>
</protein>
<keyword evidence="5" id="KW-0963">Cytoplasm</keyword>
<sequence length="200" mass="23162">MIPMFAVGNCRGPNGFGFIYEGFSKNFIYFSHESRKLTEKAEIHDIVYLEMIELCTKKRMLIGITLLGGLTILVLIVESHWTENPNKLYLENFENNTRCISGDEYEVTSECHPCSAFEIASKSIDVCVYARYKEVLKCKSGEAITRSCDRVAWLEERAFWKFETVMFLLALTSCISVYWRENVLRQRIIRKVARQLRASA</sequence>
<dbReference type="PANTHER" id="PTHR13041">
    <property type="entry name" value="JTB PROTEIN-RELATED"/>
    <property type="match status" value="1"/>
</dbReference>
<name>A0A6P8MWG3_9HYME</name>
<keyword evidence="10 17" id="KW-1133">Transmembrane helix</keyword>
<dbReference type="KEGG" id="bbif:117212228"/>